<dbReference type="AlphaFoldDB" id="A0A017HF34"/>
<keyword evidence="3" id="KW-1185">Reference proteome</keyword>
<evidence type="ECO:0000256" key="1">
    <source>
        <dbReference type="SAM" id="MobiDB-lite"/>
    </source>
</evidence>
<protein>
    <submittedName>
        <fullName evidence="2">Uncharacterized protein</fullName>
    </submittedName>
</protein>
<evidence type="ECO:0000313" key="2">
    <source>
        <dbReference type="EMBL" id="EYD73082.1"/>
    </source>
</evidence>
<evidence type="ECO:0000313" key="3">
    <source>
        <dbReference type="Proteomes" id="UP000025047"/>
    </source>
</evidence>
<dbReference type="HOGENOM" id="CLU_3292021_0_0_5"/>
<reference evidence="2 3" key="1">
    <citation type="submission" date="2013-03" db="EMBL/GenBank/DDBJ databases">
        <authorList>
            <person name="Fiebig A."/>
            <person name="Goeker M."/>
            <person name="Klenk H.-P.P."/>
        </authorList>
    </citation>
    <scope>NUCLEOTIDE SEQUENCE [LARGE SCALE GENOMIC DNA]</scope>
    <source>
        <strain evidence="2 3">DSM 17492</strain>
    </source>
</reference>
<dbReference type="EMBL" id="APGJ01000003">
    <property type="protein sequence ID" value="EYD73082.1"/>
    <property type="molecule type" value="Genomic_DNA"/>
</dbReference>
<comment type="caution">
    <text evidence="2">The sequence shown here is derived from an EMBL/GenBank/DDBJ whole genome shotgun (WGS) entry which is preliminary data.</text>
</comment>
<feature type="region of interest" description="Disordered" evidence="1">
    <location>
        <begin position="1"/>
        <end position="20"/>
    </location>
</feature>
<proteinExistence type="predicted"/>
<name>A0A017HF34_9RHOB</name>
<dbReference type="Proteomes" id="UP000025047">
    <property type="component" value="Unassembled WGS sequence"/>
</dbReference>
<sequence length="40" mass="4028">MILHESTGGPKLAAGRTGPVTCGRPTWPTNVSCISTTATG</sequence>
<accession>A0A017HF34</accession>
<organism evidence="2 3">
    <name type="scientific">Limimaricola hongkongensis DSM 17492</name>
    <dbReference type="NCBI Taxonomy" id="1122180"/>
    <lineage>
        <taxon>Bacteria</taxon>
        <taxon>Pseudomonadati</taxon>
        <taxon>Pseudomonadota</taxon>
        <taxon>Alphaproteobacteria</taxon>
        <taxon>Rhodobacterales</taxon>
        <taxon>Paracoccaceae</taxon>
        <taxon>Limimaricola</taxon>
    </lineage>
</organism>
<gene>
    <name evidence="2" type="ORF">Lokhon_00607</name>
</gene>